<comment type="caution">
    <text evidence="2">The sequence shown here is derived from an EMBL/GenBank/DDBJ whole genome shotgun (WGS) entry which is preliminary data.</text>
</comment>
<sequence>MIASTPVARWTWGRDTENGSDVTGCLQALLGAYSVLVRHRLAVGTPTVHVSVHEAGGSDNRLFEGDLPLGEVPSAADTVRTLTARIEAELRPGEIGAVYADIVCHGVVRAPDADGETHEERLFVLGASAFLDYVTVDLRTFSDAWMPYDLEGRPQADVHTANYPRLAAALRDLSEVLDAEIDPDDPTYFGRPTETGVDNFFEPDGSPSDVWSRFEIPRRTEVFRHGPVFDSVGYKRSRAGQVRYVPVVDDHGGVLGYLWASDADAAASFEPREAAGEEARKAGLVWLDRLHESYEHGLTPTEALTACARTPADPVAGHVPPTAEPRSLPLRDLRELAGHGD</sequence>
<feature type="region of interest" description="Disordered" evidence="1">
    <location>
        <begin position="311"/>
        <end position="341"/>
    </location>
</feature>
<accession>A0AAJ2PWL0</accession>
<gene>
    <name evidence="2" type="ORF">PV367_33625</name>
</gene>
<reference evidence="2" key="1">
    <citation type="journal article" date="2023" name="Microb. Genom.">
        <title>Mesoterricola silvestris gen. nov., sp. nov., Mesoterricola sediminis sp. nov., Geothrix oryzae sp. nov., Geothrix edaphica sp. nov., Geothrix rubra sp. nov., and Geothrix limicola sp. nov., six novel members of Acidobacteriota isolated from soils.</title>
        <authorList>
            <person name="Weisberg A.J."/>
            <person name="Pearce E."/>
            <person name="Kramer C.G."/>
            <person name="Chang J.H."/>
            <person name="Clarke C.R."/>
        </authorList>
    </citation>
    <scope>NUCLEOTIDE SEQUENCE</scope>
    <source>
        <strain evidence="2">ND06-05F</strain>
    </source>
</reference>
<dbReference type="EMBL" id="JARAWN010000307">
    <property type="protein sequence ID" value="MDX3134616.1"/>
    <property type="molecule type" value="Genomic_DNA"/>
</dbReference>
<evidence type="ECO:0000313" key="2">
    <source>
        <dbReference type="EMBL" id="MDX3134616.1"/>
    </source>
</evidence>
<feature type="compositionally biased region" description="Basic and acidic residues" evidence="1">
    <location>
        <begin position="329"/>
        <end position="341"/>
    </location>
</feature>
<dbReference type="Proteomes" id="UP001273589">
    <property type="component" value="Unassembled WGS sequence"/>
</dbReference>
<evidence type="ECO:0000256" key="1">
    <source>
        <dbReference type="SAM" id="MobiDB-lite"/>
    </source>
</evidence>
<protein>
    <submittedName>
        <fullName evidence="2">Uncharacterized protein</fullName>
    </submittedName>
</protein>
<dbReference type="AlphaFoldDB" id="A0AAJ2PWL0"/>
<dbReference type="RefSeq" id="WP_319696728.1">
    <property type="nucleotide sequence ID" value="NZ_JARAWN010000307.1"/>
</dbReference>
<name>A0AAJ2PWL0_9ACTN</name>
<proteinExistence type="predicted"/>
<organism evidence="2 3">
    <name type="scientific">Streptomyces europaeiscabiei</name>
    <dbReference type="NCBI Taxonomy" id="146819"/>
    <lineage>
        <taxon>Bacteria</taxon>
        <taxon>Bacillati</taxon>
        <taxon>Actinomycetota</taxon>
        <taxon>Actinomycetes</taxon>
        <taxon>Kitasatosporales</taxon>
        <taxon>Streptomycetaceae</taxon>
        <taxon>Streptomyces</taxon>
    </lineage>
</organism>
<evidence type="ECO:0000313" key="3">
    <source>
        <dbReference type="Proteomes" id="UP001273589"/>
    </source>
</evidence>